<evidence type="ECO:0000313" key="1">
    <source>
        <dbReference type="EMBL" id="AAT36811.1"/>
    </source>
</evidence>
<dbReference type="KEGG" id="vg:2846200"/>
<evidence type="ECO:0000313" key="2">
    <source>
        <dbReference type="Proteomes" id="UP000001245"/>
    </source>
</evidence>
<dbReference type="RefSeq" id="YP_024849.1">
    <property type="nucleotide sequence ID" value="NC_005885.1"/>
</dbReference>
<accession>Q6J7W8</accession>
<organism evidence="1 2">
    <name type="scientific">Actinoplanes phage phiAsp2</name>
    <dbReference type="NCBI Taxonomy" id="279303"/>
    <lineage>
        <taxon>Viruses</taxon>
        <taxon>Duplodnaviria</taxon>
        <taxon>Heunggongvirae</taxon>
        <taxon>Uroviricota</taxon>
        <taxon>Caudoviricetes</taxon>
        <taxon>Aspduovirus</taxon>
        <taxon>Aspduovirus Asp2</taxon>
    </lineage>
</organism>
<proteinExistence type="predicted"/>
<protein>
    <submittedName>
        <fullName evidence="1">Pas63</fullName>
    </submittedName>
</protein>
<dbReference type="EMBL" id="AY576796">
    <property type="protein sequence ID" value="AAT36811.1"/>
    <property type="molecule type" value="Genomic_DNA"/>
</dbReference>
<keyword evidence="2" id="KW-1185">Reference proteome</keyword>
<dbReference type="Proteomes" id="UP000001245">
    <property type="component" value="Segment"/>
</dbReference>
<gene>
    <name evidence="1" type="primary">pas63</name>
</gene>
<sequence length="149" mass="16839">MSRELYYTERWAVGQWQFFQIDGRQISDSYEGRKLYGFETQAEDGARPEVSNVREWFNSLEHAMAAAIAEKYTGPRGAGGSGVGTAADWFMRMIGADQLVAAEDRETQSTLQEVLHATQREDGPLFRRARAITAELERQGLVLARQNHP</sequence>
<dbReference type="GeneID" id="2846200"/>
<reference evidence="1 2" key="1">
    <citation type="journal article" date="2004" name="Virus Genes">
        <title>The genome of phiAsp2, an actinoplanes infecting phage.</title>
        <authorList>
            <person name="Jarling M."/>
            <person name="Bartkowiak K."/>
            <person name="Pape H."/>
            <person name="Meinhardt F."/>
        </authorList>
    </citation>
    <scope>NUCLEOTIDE SEQUENCE</scope>
</reference>
<name>Q6J7W8_9CAUD</name>